<comment type="subcellular location">
    <subcellularLocation>
        <location evidence="1">Membrane</location>
        <topology evidence="1">Multi-pass membrane protein</topology>
    </subcellularLocation>
</comment>
<feature type="signal peptide" evidence="12">
    <location>
        <begin position="1"/>
        <end position="22"/>
    </location>
</feature>
<keyword evidence="8" id="KW-0675">Receptor</keyword>
<evidence type="ECO:0000256" key="3">
    <source>
        <dbReference type="ARBA" id="ARBA00022473"/>
    </source>
</evidence>
<feature type="disulfide bond" evidence="9">
    <location>
        <begin position="97"/>
        <end position="138"/>
    </location>
</feature>
<feature type="transmembrane region" description="Helical" evidence="11">
    <location>
        <begin position="231"/>
        <end position="251"/>
    </location>
</feature>
<feature type="region of interest" description="Disordered" evidence="10">
    <location>
        <begin position="544"/>
        <end position="563"/>
    </location>
</feature>
<dbReference type="PANTHER" id="PTHR11309:SF99">
    <property type="entry name" value="FRIZZLED-4"/>
    <property type="match status" value="1"/>
</dbReference>
<feature type="disulfide bond" evidence="9">
    <location>
        <begin position="101"/>
        <end position="125"/>
    </location>
</feature>
<comment type="similarity">
    <text evidence="2">Belongs to the G-protein coupled receptor Fz/Smo family.</text>
</comment>
<dbReference type="Pfam" id="PF01534">
    <property type="entry name" value="Frizzled"/>
    <property type="match status" value="1"/>
</dbReference>
<dbReference type="GO" id="GO:0060070">
    <property type="term" value="P:canonical Wnt signaling pathway"/>
    <property type="evidence" value="ECO:0007669"/>
    <property type="project" value="TreeGrafter"/>
</dbReference>
<dbReference type="SMART" id="SM01330">
    <property type="entry name" value="Frizzled"/>
    <property type="match status" value="1"/>
</dbReference>
<keyword evidence="5 11" id="KW-1133">Transmembrane helix</keyword>
<organism evidence="15 16">
    <name type="scientific">Chironomus riparius</name>
    <dbReference type="NCBI Taxonomy" id="315576"/>
    <lineage>
        <taxon>Eukaryota</taxon>
        <taxon>Metazoa</taxon>
        <taxon>Ecdysozoa</taxon>
        <taxon>Arthropoda</taxon>
        <taxon>Hexapoda</taxon>
        <taxon>Insecta</taxon>
        <taxon>Pterygota</taxon>
        <taxon>Neoptera</taxon>
        <taxon>Endopterygota</taxon>
        <taxon>Diptera</taxon>
        <taxon>Nematocera</taxon>
        <taxon>Chironomoidea</taxon>
        <taxon>Chironomidae</taxon>
        <taxon>Chironominae</taxon>
        <taxon>Chironomus</taxon>
    </lineage>
</organism>
<dbReference type="Gene3D" id="1.10.2000.10">
    <property type="entry name" value="Frizzled cysteine-rich domain"/>
    <property type="match status" value="1"/>
</dbReference>
<reference evidence="15" key="2">
    <citation type="submission" date="2022-10" db="EMBL/GenBank/DDBJ databases">
        <authorList>
            <consortium name="ENA_rothamsted_submissions"/>
            <consortium name="culmorum"/>
            <person name="King R."/>
        </authorList>
    </citation>
    <scope>NUCLEOTIDE SEQUENCE</scope>
</reference>
<evidence type="ECO:0000256" key="11">
    <source>
        <dbReference type="SAM" id="Phobius"/>
    </source>
</evidence>
<feature type="transmembrane region" description="Helical" evidence="11">
    <location>
        <begin position="368"/>
        <end position="393"/>
    </location>
</feature>
<feature type="transmembrane region" description="Helical" evidence="11">
    <location>
        <begin position="286"/>
        <end position="305"/>
    </location>
</feature>
<evidence type="ECO:0000313" key="15">
    <source>
        <dbReference type="EMBL" id="CAG9799218.1"/>
    </source>
</evidence>
<evidence type="ECO:0000256" key="8">
    <source>
        <dbReference type="ARBA" id="ARBA00023170"/>
    </source>
</evidence>
<evidence type="ECO:0000259" key="13">
    <source>
        <dbReference type="PROSITE" id="PS50038"/>
    </source>
</evidence>
<feature type="transmembrane region" description="Helical" evidence="11">
    <location>
        <begin position="451"/>
        <end position="475"/>
    </location>
</feature>
<feature type="compositionally biased region" description="Basic residues" evidence="10">
    <location>
        <begin position="544"/>
        <end position="558"/>
    </location>
</feature>
<dbReference type="GO" id="GO:0004888">
    <property type="term" value="F:transmembrane signaling receptor activity"/>
    <property type="evidence" value="ECO:0007669"/>
    <property type="project" value="InterPro"/>
</dbReference>
<dbReference type="AlphaFoldDB" id="A0A9N9WN47"/>
<dbReference type="PRINTS" id="PR00489">
    <property type="entry name" value="FRIZZLED"/>
</dbReference>
<gene>
    <name evidence="15" type="ORF">CHIRRI_LOCUS2187</name>
</gene>
<protein>
    <recommendedName>
        <fullName evidence="17">Frizzled-4</fullName>
    </recommendedName>
</protein>
<feature type="disulfide bond" evidence="9">
    <location>
        <begin position="25"/>
        <end position="86"/>
    </location>
</feature>
<feature type="disulfide bond" evidence="9">
    <location>
        <begin position="33"/>
        <end position="79"/>
    </location>
</feature>
<dbReference type="PANTHER" id="PTHR11309">
    <property type="entry name" value="FRIZZLED"/>
    <property type="match status" value="1"/>
</dbReference>
<name>A0A9N9WN47_9DIPT</name>
<dbReference type="GO" id="GO:0035567">
    <property type="term" value="P:non-canonical Wnt signaling pathway"/>
    <property type="evidence" value="ECO:0007669"/>
    <property type="project" value="TreeGrafter"/>
</dbReference>
<evidence type="ECO:0000256" key="2">
    <source>
        <dbReference type="ARBA" id="ARBA00008077"/>
    </source>
</evidence>
<evidence type="ECO:0000256" key="6">
    <source>
        <dbReference type="ARBA" id="ARBA00023136"/>
    </source>
</evidence>
<evidence type="ECO:0000256" key="12">
    <source>
        <dbReference type="SAM" id="SignalP"/>
    </source>
</evidence>
<dbReference type="OrthoDB" id="5959102at2759"/>
<evidence type="ECO:0000256" key="10">
    <source>
        <dbReference type="SAM" id="MobiDB-lite"/>
    </source>
</evidence>
<keyword evidence="7 9" id="KW-1015">Disulfide bond</keyword>
<keyword evidence="12" id="KW-0732">Signal</keyword>
<dbReference type="PROSITE" id="PS50261">
    <property type="entry name" value="G_PROTEIN_RECEP_F2_4"/>
    <property type="match status" value="1"/>
</dbReference>
<dbReference type="InterPro" id="IPR020067">
    <property type="entry name" value="Frizzled_dom"/>
</dbReference>
<evidence type="ECO:0000256" key="1">
    <source>
        <dbReference type="ARBA" id="ARBA00004141"/>
    </source>
</evidence>
<dbReference type="GO" id="GO:0005615">
    <property type="term" value="C:extracellular space"/>
    <property type="evidence" value="ECO:0007669"/>
    <property type="project" value="TreeGrafter"/>
</dbReference>
<evidence type="ECO:0000313" key="16">
    <source>
        <dbReference type="Proteomes" id="UP001153620"/>
    </source>
</evidence>
<feature type="domain" description="G-protein coupled receptors family 2 profile 2" evidence="14">
    <location>
        <begin position="195"/>
        <end position="430"/>
    </location>
</feature>
<keyword evidence="3" id="KW-0217">Developmental protein</keyword>
<dbReference type="PROSITE" id="PS50038">
    <property type="entry name" value="FZ"/>
    <property type="match status" value="1"/>
</dbReference>
<feature type="transmembrane region" description="Helical" evidence="11">
    <location>
        <begin position="198"/>
        <end position="222"/>
    </location>
</feature>
<dbReference type="EMBL" id="OU895877">
    <property type="protein sequence ID" value="CAG9799218.1"/>
    <property type="molecule type" value="Genomic_DNA"/>
</dbReference>
<dbReference type="GO" id="GO:0017147">
    <property type="term" value="F:Wnt-protein binding"/>
    <property type="evidence" value="ECO:0007669"/>
    <property type="project" value="TreeGrafter"/>
</dbReference>
<feature type="domain" description="FZ" evidence="13">
    <location>
        <begin position="20"/>
        <end position="141"/>
    </location>
</feature>
<dbReference type="Proteomes" id="UP001153620">
    <property type="component" value="Chromosome 1"/>
</dbReference>
<dbReference type="SUPFAM" id="SSF63501">
    <property type="entry name" value="Frizzled cysteine-rich domain"/>
    <property type="match status" value="1"/>
</dbReference>
<dbReference type="Pfam" id="PF01392">
    <property type="entry name" value="Fz"/>
    <property type="match status" value="1"/>
</dbReference>
<reference evidence="15" key="1">
    <citation type="submission" date="2022-01" db="EMBL/GenBank/DDBJ databases">
        <authorList>
            <person name="King R."/>
        </authorList>
    </citation>
    <scope>NUCLEOTIDE SEQUENCE</scope>
</reference>
<evidence type="ECO:0000256" key="9">
    <source>
        <dbReference type="PROSITE-ProRule" id="PRU00090"/>
    </source>
</evidence>
<evidence type="ECO:0008006" key="17">
    <source>
        <dbReference type="Google" id="ProtNLM"/>
    </source>
</evidence>
<evidence type="ECO:0000256" key="5">
    <source>
        <dbReference type="ARBA" id="ARBA00022989"/>
    </source>
</evidence>
<proteinExistence type="inferred from homology"/>
<dbReference type="SMART" id="SM00063">
    <property type="entry name" value="FRI"/>
    <property type="match status" value="1"/>
</dbReference>
<keyword evidence="16" id="KW-1185">Reference proteome</keyword>
<feature type="disulfide bond" evidence="9">
    <location>
        <begin position="70"/>
        <end position="108"/>
    </location>
</feature>
<accession>A0A9N9WN47</accession>
<feature type="chain" id="PRO_5040482290" description="Frizzled-4" evidence="12">
    <location>
        <begin position="23"/>
        <end position="577"/>
    </location>
</feature>
<evidence type="ECO:0000256" key="7">
    <source>
        <dbReference type="ARBA" id="ARBA00023157"/>
    </source>
</evidence>
<sequence>MNIKYMFCLVYFVCYGIRLIASSHCETIKIEICKGIGYNETLMPNLVGHEMQSDVDLTLQTFSPLISYGCSAQLNFFLCSAYLPMCTIKVNSVIGPCRSLCEAVRARCHPVLSSFGFSWPNSLDCNRFPRDNMEGSMCMEGPGETSTISEVPNKVQPLQSSCKYLYKAHLYVRLIRNNRCTPLCEAEILFDTHEKHIAWLWIGSWSIAAILISIIALLCLILSDSKRDKNLLPLVVSHCLIGVSWIIRILAGRNNTSCGYDMQFPGISLLLSDGLSTSPCSCTFLLRYYFGMSALIWITILCFRWNLNLRCYVKETQNSELVHNTFLQICAYGIPAIQTIISLVIRLVDADELLGTCYVGNQSDRALLSLIAIPMLIFWTIGCGYLLSGYLTLKSYSNLKLPAHLNGMGAFLLLYNTLTALVLLSLFYIFGNRENWINLIDNINQNQQLKAPLWLHISHPFLELLAGVLSSAWAIGPKLRFGFCQATKTKQQIYKTPASVQCQHNPFHSASYQTICPPNSVVSNSSIISMNLVTKSSFVRKNHSYHINPHSHGRRSRGSYRTPSIQSANLTANETIL</sequence>
<dbReference type="Gene3D" id="1.20.1070.10">
    <property type="entry name" value="Rhodopsin 7-helix transmembrane proteins"/>
    <property type="match status" value="1"/>
</dbReference>
<dbReference type="InterPro" id="IPR036790">
    <property type="entry name" value="Frizzled_dom_sf"/>
</dbReference>
<dbReference type="InterPro" id="IPR000539">
    <property type="entry name" value="Frizzled/Smoothened_7TM"/>
</dbReference>
<keyword evidence="4 11" id="KW-0812">Transmembrane</keyword>
<keyword evidence="6 11" id="KW-0472">Membrane</keyword>
<evidence type="ECO:0000259" key="14">
    <source>
        <dbReference type="PROSITE" id="PS50261"/>
    </source>
</evidence>
<feature type="transmembrane region" description="Helical" evidence="11">
    <location>
        <begin position="405"/>
        <end position="431"/>
    </location>
</feature>
<dbReference type="InterPro" id="IPR015526">
    <property type="entry name" value="Frizzled/SFRP"/>
</dbReference>
<evidence type="ECO:0000256" key="4">
    <source>
        <dbReference type="ARBA" id="ARBA00022692"/>
    </source>
</evidence>
<dbReference type="GO" id="GO:0016020">
    <property type="term" value="C:membrane"/>
    <property type="evidence" value="ECO:0007669"/>
    <property type="project" value="UniProtKB-SubCell"/>
</dbReference>
<dbReference type="InterPro" id="IPR017981">
    <property type="entry name" value="GPCR_2-like_7TM"/>
</dbReference>